<keyword evidence="7" id="KW-0472">Membrane</keyword>
<keyword evidence="2 5" id="KW-0479">Metal-binding</keyword>
<gene>
    <name evidence="8" type="ORF">niasHS_012610</name>
</gene>
<keyword evidence="3 5" id="KW-0408">Iron</keyword>
<dbReference type="GO" id="GO:0046872">
    <property type="term" value="F:metal ion binding"/>
    <property type="evidence" value="ECO:0007669"/>
    <property type="project" value="UniProtKB-KW"/>
</dbReference>
<comment type="caution">
    <text evidence="8">The sequence shown here is derived from an EMBL/GenBank/DDBJ whole genome shotgun (WGS) entry which is preliminary data.</text>
</comment>
<dbReference type="InterPro" id="IPR036396">
    <property type="entry name" value="Cyt_P450_sf"/>
</dbReference>
<dbReference type="Pfam" id="PF00067">
    <property type="entry name" value="p450"/>
    <property type="match status" value="1"/>
</dbReference>
<keyword evidence="6" id="KW-0560">Oxidoreductase</keyword>
<name>A0ABD2IEW7_HETSC</name>
<comment type="cofactor">
    <cofactor evidence="5">
        <name>heme</name>
        <dbReference type="ChEBI" id="CHEBI:30413"/>
    </cofactor>
</comment>
<dbReference type="GO" id="GO:0004497">
    <property type="term" value="F:monooxygenase activity"/>
    <property type="evidence" value="ECO:0007669"/>
    <property type="project" value="UniProtKB-KW"/>
</dbReference>
<proteinExistence type="inferred from homology"/>
<organism evidence="8 9">
    <name type="scientific">Heterodera schachtii</name>
    <name type="common">Sugarbeet cyst nematode worm</name>
    <name type="synonym">Tylenchus schachtii</name>
    <dbReference type="NCBI Taxonomy" id="97005"/>
    <lineage>
        <taxon>Eukaryota</taxon>
        <taxon>Metazoa</taxon>
        <taxon>Ecdysozoa</taxon>
        <taxon>Nematoda</taxon>
        <taxon>Chromadorea</taxon>
        <taxon>Rhabditida</taxon>
        <taxon>Tylenchina</taxon>
        <taxon>Tylenchomorpha</taxon>
        <taxon>Tylenchoidea</taxon>
        <taxon>Heteroderidae</taxon>
        <taxon>Heteroderinae</taxon>
        <taxon>Heterodera</taxon>
    </lineage>
</organism>
<dbReference type="EMBL" id="JBICCN010000348">
    <property type="protein sequence ID" value="KAL3075780.1"/>
    <property type="molecule type" value="Genomic_DNA"/>
</dbReference>
<dbReference type="PRINTS" id="PR00385">
    <property type="entry name" value="P450"/>
</dbReference>
<evidence type="ECO:0000256" key="7">
    <source>
        <dbReference type="SAM" id="Phobius"/>
    </source>
</evidence>
<dbReference type="PANTHER" id="PTHR24300:SF403">
    <property type="entry name" value="CYTOCHROME P450 306A1"/>
    <property type="match status" value="1"/>
</dbReference>
<dbReference type="InterPro" id="IPR002401">
    <property type="entry name" value="Cyt_P450_E_grp-I"/>
</dbReference>
<dbReference type="InterPro" id="IPR017972">
    <property type="entry name" value="Cyt_P450_CS"/>
</dbReference>
<dbReference type="PROSITE" id="PS00086">
    <property type="entry name" value="CYTOCHROME_P450"/>
    <property type="match status" value="1"/>
</dbReference>
<evidence type="ECO:0000313" key="8">
    <source>
        <dbReference type="EMBL" id="KAL3075780.1"/>
    </source>
</evidence>
<accession>A0ABD2IEW7</accession>
<feature type="transmembrane region" description="Helical" evidence="7">
    <location>
        <begin position="22"/>
        <end position="40"/>
    </location>
</feature>
<dbReference type="SUPFAM" id="SSF48264">
    <property type="entry name" value="Cytochrome P450"/>
    <property type="match status" value="1"/>
</dbReference>
<keyword evidence="5 6" id="KW-0349">Heme</keyword>
<dbReference type="CDD" id="cd20617">
    <property type="entry name" value="CYP1_2-like"/>
    <property type="match status" value="1"/>
</dbReference>
<keyword evidence="7" id="KW-1133">Transmembrane helix</keyword>
<dbReference type="AlphaFoldDB" id="A0ABD2IEW7"/>
<sequence length="576" mass="65620">MAIVVATLDALRSAASAGGRSFGLSLPMALMLLTLLFWHWHSRRRAQRHTFPPGPTPLPLIGNLAQIDLANPHRSFVAWKRRYGPVYTVWLPKPHVVIAGTKELDEYFVSPANAEIFADRPTHSFLYGIFNKHQPDGDGIILARRAVAQKHRRFALGAFRQLGIHGPRGESLVRLHVDELVQRLAEKALHDPLLVDLHSQFAFCIGNIINHLVFGRNYKYNDQEFLRSKRLIERATKEVSNPQLLLVDTYPSLRFLLPAYWRYCRVGFELQQQFLREIDAHIGQMRQRLLLSQQQQHQHFEAVTEQQQQTAETGKAQNVKVPEANCPIAQRSAEEVPLLEQQENFIDAFLLGTQKNDWDEPAFKLSLALCAGDLWAGGLETLVATLNWAVLYMLNYPDVQQRLHAELSDRLGGRPFRLSDRIKLPYLRAFIDELQRIINVLPWNLPHSVGQEVLLCGRWRIPANTQVMAQLGAVHLDPDLFPAPEQFRPDRFLDAQGNYCPPAWLRPFGIGKRMCLGESLAKMELFTILAALVQNFEFSALFPDEVPTLRRNNGLANLPDPFKCVIRLRPTEPILG</sequence>
<comment type="similarity">
    <text evidence="1 6">Belongs to the cytochrome P450 family.</text>
</comment>
<dbReference type="PANTHER" id="PTHR24300">
    <property type="entry name" value="CYTOCHROME P450 508A4-RELATED"/>
    <property type="match status" value="1"/>
</dbReference>
<evidence type="ECO:0000256" key="2">
    <source>
        <dbReference type="ARBA" id="ARBA00022723"/>
    </source>
</evidence>
<evidence type="ECO:0000256" key="3">
    <source>
        <dbReference type="ARBA" id="ARBA00023004"/>
    </source>
</evidence>
<evidence type="ECO:0000256" key="4">
    <source>
        <dbReference type="ARBA" id="ARBA00023033"/>
    </source>
</evidence>
<keyword evidence="7" id="KW-0812">Transmembrane</keyword>
<dbReference type="Proteomes" id="UP001620645">
    <property type="component" value="Unassembled WGS sequence"/>
</dbReference>
<evidence type="ECO:0000256" key="1">
    <source>
        <dbReference type="ARBA" id="ARBA00010617"/>
    </source>
</evidence>
<keyword evidence="9" id="KW-1185">Reference proteome</keyword>
<dbReference type="PRINTS" id="PR00463">
    <property type="entry name" value="EP450I"/>
</dbReference>
<dbReference type="Gene3D" id="1.10.630.10">
    <property type="entry name" value="Cytochrome P450"/>
    <property type="match status" value="1"/>
</dbReference>
<dbReference type="InterPro" id="IPR050182">
    <property type="entry name" value="Cytochrome_P450_fam2"/>
</dbReference>
<protein>
    <recommendedName>
        <fullName evidence="10">Cytochrome P450</fullName>
    </recommendedName>
</protein>
<evidence type="ECO:0008006" key="10">
    <source>
        <dbReference type="Google" id="ProtNLM"/>
    </source>
</evidence>
<reference evidence="8 9" key="1">
    <citation type="submission" date="2024-10" db="EMBL/GenBank/DDBJ databases">
        <authorList>
            <person name="Kim D."/>
        </authorList>
    </citation>
    <scope>NUCLEOTIDE SEQUENCE [LARGE SCALE GENOMIC DNA]</scope>
    <source>
        <strain evidence="8">Taebaek</strain>
    </source>
</reference>
<feature type="binding site" description="axial binding residue" evidence="5">
    <location>
        <position position="515"/>
    </location>
    <ligand>
        <name>heme</name>
        <dbReference type="ChEBI" id="CHEBI:30413"/>
    </ligand>
    <ligandPart>
        <name>Fe</name>
        <dbReference type="ChEBI" id="CHEBI:18248"/>
    </ligandPart>
</feature>
<evidence type="ECO:0000256" key="5">
    <source>
        <dbReference type="PIRSR" id="PIRSR602401-1"/>
    </source>
</evidence>
<evidence type="ECO:0000256" key="6">
    <source>
        <dbReference type="RuleBase" id="RU000461"/>
    </source>
</evidence>
<keyword evidence="4 6" id="KW-0503">Monooxygenase</keyword>
<evidence type="ECO:0000313" key="9">
    <source>
        <dbReference type="Proteomes" id="UP001620645"/>
    </source>
</evidence>
<dbReference type="InterPro" id="IPR001128">
    <property type="entry name" value="Cyt_P450"/>
</dbReference>